<evidence type="ECO:0000256" key="1">
    <source>
        <dbReference type="ARBA" id="ARBA00010189"/>
    </source>
</evidence>
<proteinExistence type="inferred from homology"/>
<keyword evidence="6 7" id="KW-0804">Transcription</keyword>
<dbReference type="InterPro" id="IPR008463">
    <property type="entry name" value="CtsR"/>
</dbReference>
<reference evidence="10 11" key="1">
    <citation type="journal article" date="2018" name="Syst. Appl. Microbiol.">
        <title>Characterization and high-quality draft genome sequence of Herbivorax saccincola A7, an anaerobic, alkaliphilic, thermophilic, cellulolytic, and xylanolytic bacterium.</title>
        <authorList>
            <person name="Aikawa S."/>
            <person name="Baramee S."/>
            <person name="Sermsathanaswadi J."/>
            <person name="Thianheng P."/>
            <person name="Tachaapaikoon C."/>
            <person name="Shikata A."/>
            <person name="Waeonukul R."/>
            <person name="Pason P."/>
            <person name="Ratanakhanokchai K."/>
            <person name="Kosugi A."/>
        </authorList>
    </citation>
    <scope>NUCLEOTIDE SEQUENCE [LARGE SCALE GENOMIC DNA]</scope>
    <source>
        <strain evidence="10 11">A7</strain>
    </source>
</reference>
<gene>
    <name evidence="10" type="ORF">B9R14_06055</name>
</gene>
<dbReference type="GO" id="GO:0006355">
    <property type="term" value="P:regulation of DNA-templated transcription"/>
    <property type="evidence" value="ECO:0007669"/>
    <property type="project" value="UniProtKB-UniRule"/>
</dbReference>
<dbReference type="RefSeq" id="WP_105367812.1">
    <property type="nucleotide sequence ID" value="NZ_NEMB01000003.1"/>
</dbReference>
<accession>A0A2S8R996</accession>
<evidence type="ECO:0000256" key="7">
    <source>
        <dbReference type="PIRNR" id="PIRNR010607"/>
    </source>
</evidence>
<keyword evidence="5 7" id="KW-0238">DNA-binding</keyword>
<evidence type="ECO:0000256" key="4">
    <source>
        <dbReference type="ARBA" id="ARBA00023015"/>
    </source>
</evidence>
<keyword evidence="4 7" id="KW-0805">Transcription regulation</keyword>
<evidence type="ECO:0000256" key="2">
    <source>
        <dbReference type="ARBA" id="ARBA00014129"/>
    </source>
</evidence>
<feature type="domain" description="CtsR N-terminal HTH" evidence="8">
    <location>
        <begin position="3"/>
        <end position="72"/>
    </location>
</feature>
<dbReference type="Proteomes" id="UP000239720">
    <property type="component" value="Unassembled WGS sequence"/>
</dbReference>
<evidence type="ECO:0000313" key="10">
    <source>
        <dbReference type="EMBL" id="PQQ66355.1"/>
    </source>
</evidence>
<evidence type="ECO:0000256" key="6">
    <source>
        <dbReference type="ARBA" id="ARBA00023163"/>
    </source>
</evidence>
<organism evidence="10 11">
    <name type="scientific">Acetivibrio saccincola</name>
    <dbReference type="NCBI Taxonomy" id="1677857"/>
    <lineage>
        <taxon>Bacteria</taxon>
        <taxon>Bacillati</taxon>
        <taxon>Bacillota</taxon>
        <taxon>Clostridia</taxon>
        <taxon>Eubacteriales</taxon>
        <taxon>Oscillospiraceae</taxon>
        <taxon>Acetivibrio</taxon>
    </lineage>
</organism>
<dbReference type="Gene3D" id="1.10.1200.150">
    <property type="entry name" value="Transcriptional regulator CtsR, C-terminal domain"/>
    <property type="match status" value="1"/>
</dbReference>
<comment type="similarity">
    <text evidence="1 7">Belongs to the CtsR family.</text>
</comment>
<dbReference type="PIRSF" id="PIRSF010607">
    <property type="entry name" value="Txn_repr_CtsR"/>
    <property type="match status" value="1"/>
</dbReference>
<keyword evidence="3 7" id="KW-0678">Repressor</keyword>
<dbReference type="InterPro" id="IPR041473">
    <property type="entry name" value="CtsR_C"/>
</dbReference>
<dbReference type="InterPro" id="IPR041902">
    <property type="entry name" value="CtsR_N_sf"/>
</dbReference>
<dbReference type="OrthoDB" id="1680813at2"/>
<evidence type="ECO:0000259" key="9">
    <source>
        <dbReference type="Pfam" id="PF17727"/>
    </source>
</evidence>
<dbReference type="AlphaFoldDB" id="A0A2S8R996"/>
<evidence type="ECO:0000313" key="11">
    <source>
        <dbReference type="Proteomes" id="UP000239720"/>
    </source>
</evidence>
<dbReference type="Pfam" id="PF05848">
    <property type="entry name" value="CtsR"/>
    <property type="match status" value="1"/>
</dbReference>
<evidence type="ECO:0000256" key="5">
    <source>
        <dbReference type="ARBA" id="ARBA00023125"/>
    </source>
</evidence>
<dbReference type="InterPro" id="IPR041908">
    <property type="entry name" value="CtsR_C_sf"/>
</dbReference>
<comment type="caution">
    <text evidence="10">The sequence shown here is derived from an EMBL/GenBank/DDBJ whole genome shotgun (WGS) entry which is preliminary data.</text>
</comment>
<dbReference type="InterPro" id="IPR040465">
    <property type="entry name" value="CtsR_N"/>
</dbReference>
<dbReference type="EMBL" id="NEMB01000003">
    <property type="protein sequence ID" value="PQQ66355.1"/>
    <property type="molecule type" value="Genomic_DNA"/>
</dbReference>
<dbReference type="Pfam" id="PF17727">
    <property type="entry name" value="CtsR_C"/>
    <property type="match status" value="1"/>
</dbReference>
<protein>
    <recommendedName>
        <fullName evidence="2 7">Transcriptional regulator CtsR</fullName>
    </recommendedName>
</protein>
<dbReference type="Gene3D" id="3.30.56.130">
    <property type="entry name" value="Transcriptional regulator CtsR, winged HTH domain"/>
    <property type="match status" value="1"/>
</dbReference>
<evidence type="ECO:0000259" key="8">
    <source>
        <dbReference type="Pfam" id="PF05848"/>
    </source>
</evidence>
<sequence>MAKLSDIIEAFIKDLIDDTDGYIEIQRNELASQFNCVPSQINYVIDTRFTTDKGYYVESRRGGGGHIRIRRVRIKHKDKNYLMHAVATMGDSISQQTAYAFINNFVDYDIISEKEALMLKAATSDKVLSSVPVSQRGNLRANILKNMLVCILT</sequence>
<name>A0A2S8R996_9FIRM</name>
<dbReference type="GO" id="GO:0003677">
    <property type="term" value="F:DNA binding"/>
    <property type="evidence" value="ECO:0007669"/>
    <property type="project" value="UniProtKB-UniRule"/>
</dbReference>
<evidence type="ECO:0000256" key="3">
    <source>
        <dbReference type="ARBA" id="ARBA00022491"/>
    </source>
</evidence>
<feature type="domain" description="CtsR C-terminal dimerization" evidence="9">
    <location>
        <begin position="78"/>
        <end position="148"/>
    </location>
</feature>